<evidence type="ECO:0000313" key="3">
    <source>
        <dbReference type="Proteomes" id="UP000192472"/>
    </source>
</evidence>
<keyword evidence="1" id="KW-1133">Transmembrane helix</keyword>
<dbReference type="AlphaFoldDB" id="A0A1W2G7U6"/>
<name>A0A1W2G7U6_REIFA</name>
<sequence>MLKMLVLGHHVDCGYILISHEILFFITDFLLLIACSQSDKLRIIFNHTVESKPTDLFMIQAFVTARLGLTLLTLHHVVQRWKNSYIV</sequence>
<reference evidence="2 3" key="1">
    <citation type="submission" date="2017-04" db="EMBL/GenBank/DDBJ databases">
        <authorList>
            <person name="Afonso C.L."/>
            <person name="Miller P.J."/>
            <person name="Scott M.A."/>
            <person name="Spackman E."/>
            <person name="Goraichik I."/>
            <person name="Dimitrov K.M."/>
            <person name="Suarez D.L."/>
            <person name="Swayne D.E."/>
        </authorList>
    </citation>
    <scope>NUCLEOTIDE SEQUENCE [LARGE SCALE GENOMIC DNA]</scope>
    <source>
        <strain evidence="2 3">DSM 26133</strain>
    </source>
</reference>
<dbReference type="STRING" id="692418.SAMN04488029_1110"/>
<evidence type="ECO:0000313" key="2">
    <source>
        <dbReference type="EMBL" id="SMD32759.1"/>
    </source>
</evidence>
<protein>
    <submittedName>
        <fullName evidence="2">Uncharacterized protein</fullName>
    </submittedName>
</protein>
<keyword evidence="3" id="KW-1185">Reference proteome</keyword>
<dbReference type="Proteomes" id="UP000192472">
    <property type="component" value="Unassembled WGS sequence"/>
</dbReference>
<accession>A0A1W2G7U6</accession>
<feature type="transmembrane region" description="Helical" evidence="1">
    <location>
        <begin position="56"/>
        <end position="78"/>
    </location>
</feature>
<gene>
    <name evidence="2" type="ORF">SAMN04488029_1110</name>
</gene>
<keyword evidence="1" id="KW-0812">Transmembrane</keyword>
<organism evidence="2 3">
    <name type="scientific">Reichenbachiella faecimaris</name>
    <dbReference type="NCBI Taxonomy" id="692418"/>
    <lineage>
        <taxon>Bacteria</taxon>
        <taxon>Pseudomonadati</taxon>
        <taxon>Bacteroidota</taxon>
        <taxon>Cytophagia</taxon>
        <taxon>Cytophagales</taxon>
        <taxon>Reichenbachiellaceae</taxon>
        <taxon>Reichenbachiella</taxon>
    </lineage>
</organism>
<keyword evidence="1" id="KW-0472">Membrane</keyword>
<feature type="transmembrane region" description="Helical" evidence="1">
    <location>
        <begin position="15"/>
        <end position="35"/>
    </location>
</feature>
<proteinExistence type="predicted"/>
<evidence type="ECO:0000256" key="1">
    <source>
        <dbReference type="SAM" id="Phobius"/>
    </source>
</evidence>
<dbReference type="EMBL" id="FWYF01000001">
    <property type="protein sequence ID" value="SMD32759.1"/>
    <property type="molecule type" value="Genomic_DNA"/>
</dbReference>